<proteinExistence type="predicted"/>
<gene>
    <name evidence="2" type="ORF">PIIN_06281</name>
</gene>
<evidence type="ECO:0000313" key="2">
    <source>
        <dbReference type="EMBL" id="CCA72347.1"/>
    </source>
</evidence>
<dbReference type="HOGENOM" id="CLU_1525753_0_0_1"/>
<dbReference type="EMBL" id="CAFZ01000159">
    <property type="protein sequence ID" value="CCA72347.1"/>
    <property type="molecule type" value="Genomic_DNA"/>
</dbReference>
<accession>G4TM04</accession>
<evidence type="ECO:0000313" key="3">
    <source>
        <dbReference type="Proteomes" id="UP000007148"/>
    </source>
</evidence>
<feature type="transmembrane region" description="Helical" evidence="1">
    <location>
        <begin position="134"/>
        <end position="158"/>
    </location>
</feature>
<comment type="caution">
    <text evidence="2">The sequence shown here is derived from an EMBL/GenBank/DDBJ whole genome shotgun (WGS) entry which is preliminary data.</text>
</comment>
<keyword evidence="1" id="KW-1133">Transmembrane helix</keyword>
<feature type="transmembrane region" description="Helical" evidence="1">
    <location>
        <begin position="93"/>
        <end position="114"/>
    </location>
</feature>
<dbReference type="InParanoid" id="G4TM04"/>
<keyword evidence="1" id="KW-0812">Transmembrane</keyword>
<name>G4TM04_SERID</name>
<dbReference type="AlphaFoldDB" id="G4TM04"/>
<keyword evidence="1" id="KW-0472">Membrane</keyword>
<sequence>MSRTFPPSVRWTMLASLFLVLVLLTLTIALQIKMGGYIITVVSGTLVGITLLHHIVFLMMARSERKAEAEDPLNAPLACPACLTHMASLIATFLLFMVWFGLSWVPLGLSVFFLHVKDDPELQGAKPVVVELGILHGVQGLLGYVECFVCLGIFCILVHHRRRQNRMAHELAKEEA</sequence>
<keyword evidence="3" id="KW-1185">Reference proteome</keyword>
<evidence type="ECO:0000256" key="1">
    <source>
        <dbReference type="SAM" id="Phobius"/>
    </source>
</evidence>
<feature type="transmembrane region" description="Helical" evidence="1">
    <location>
        <begin position="39"/>
        <end position="60"/>
    </location>
</feature>
<protein>
    <submittedName>
        <fullName evidence="2">Uncharacterized protein</fullName>
    </submittedName>
</protein>
<dbReference type="Proteomes" id="UP000007148">
    <property type="component" value="Unassembled WGS sequence"/>
</dbReference>
<organism evidence="2 3">
    <name type="scientific">Serendipita indica (strain DSM 11827)</name>
    <name type="common">Root endophyte fungus</name>
    <name type="synonym">Piriformospora indica</name>
    <dbReference type="NCBI Taxonomy" id="1109443"/>
    <lineage>
        <taxon>Eukaryota</taxon>
        <taxon>Fungi</taxon>
        <taxon>Dikarya</taxon>
        <taxon>Basidiomycota</taxon>
        <taxon>Agaricomycotina</taxon>
        <taxon>Agaricomycetes</taxon>
        <taxon>Sebacinales</taxon>
        <taxon>Serendipitaceae</taxon>
        <taxon>Serendipita</taxon>
    </lineage>
</organism>
<dbReference type="OrthoDB" id="10650120at2759"/>
<reference evidence="2 3" key="1">
    <citation type="journal article" date="2011" name="PLoS Pathog.">
        <title>Endophytic Life Strategies Decoded by Genome and Transcriptome Analyses of the Mutualistic Root Symbiont Piriformospora indica.</title>
        <authorList>
            <person name="Zuccaro A."/>
            <person name="Lahrmann U."/>
            <person name="Guldener U."/>
            <person name="Langen G."/>
            <person name="Pfiffi S."/>
            <person name="Biedenkopf D."/>
            <person name="Wong P."/>
            <person name="Samans B."/>
            <person name="Grimm C."/>
            <person name="Basiewicz M."/>
            <person name="Murat C."/>
            <person name="Martin F."/>
            <person name="Kogel K.H."/>
        </authorList>
    </citation>
    <scope>NUCLEOTIDE SEQUENCE [LARGE SCALE GENOMIC DNA]</scope>
    <source>
        <strain evidence="2 3">DSM 11827</strain>
    </source>
</reference>